<dbReference type="InterPro" id="IPR050613">
    <property type="entry name" value="Sec_Metabolite_Reg"/>
</dbReference>
<keyword evidence="4" id="KW-0539">Nucleus</keyword>
<evidence type="ECO:0000259" key="6">
    <source>
        <dbReference type="Pfam" id="PF04082"/>
    </source>
</evidence>
<evidence type="ECO:0000256" key="1">
    <source>
        <dbReference type="ARBA" id="ARBA00004123"/>
    </source>
</evidence>
<dbReference type="CDD" id="cd12148">
    <property type="entry name" value="fungal_TF_MHR"/>
    <property type="match status" value="1"/>
</dbReference>
<feature type="domain" description="Xylanolytic transcriptional activator regulatory" evidence="6">
    <location>
        <begin position="13"/>
        <end position="88"/>
    </location>
</feature>
<keyword evidence="2" id="KW-0805">Transcription regulation</keyword>
<dbReference type="PANTHER" id="PTHR31001:SF40">
    <property type="entry name" value="ZN(II)2CYS6 TRANSCRIPTION FACTOR (EUROFUNG)"/>
    <property type="match status" value="1"/>
</dbReference>
<evidence type="ECO:0000256" key="2">
    <source>
        <dbReference type="ARBA" id="ARBA00023015"/>
    </source>
</evidence>
<evidence type="ECO:0000256" key="4">
    <source>
        <dbReference type="ARBA" id="ARBA00023242"/>
    </source>
</evidence>
<dbReference type="InterPro" id="IPR007219">
    <property type="entry name" value="XnlR_reg_dom"/>
</dbReference>
<proteinExistence type="predicted"/>
<comment type="caution">
    <text evidence="7">The sequence shown here is derived from an EMBL/GenBank/DDBJ whole genome shotgun (WGS) entry which is preliminary data.</text>
</comment>
<dbReference type="GeneID" id="98145684"/>
<evidence type="ECO:0000256" key="5">
    <source>
        <dbReference type="SAM" id="MobiDB-lite"/>
    </source>
</evidence>
<protein>
    <recommendedName>
        <fullName evidence="6">Xylanolytic transcriptional activator regulatory domain-containing protein</fullName>
    </recommendedName>
</protein>
<name>A0ABR4L822_9EURO</name>
<dbReference type="Pfam" id="PF04082">
    <property type="entry name" value="Fungal_trans"/>
    <property type="match status" value="1"/>
</dbReference>
<dbReference type="Proteomes" id="UP001610432">
    <property type="component" value="Unassembled WGS sequence"/>
</dbReference>
<evidence type="ECO:0000313" key="7">
    <source>
        <dbReference type="EMBL" id="KAL2860690.1"/>
    </source>
</evidence>
<dbReference type="PANTHER" id="PTHR31001">
    <property type="entry name" value="UNCHARACTERIZED TRANSCRIPTIONAL REGULATORY PROTEIN"/>
    <property type="match status" value="1"/>
</dbReference>
<comment type="subcellular location">
    <subcellularLocation>
        <location evidence="1">Nucleus</location>
    </subcellularLocation>
</comment>
<keyword evidence="8" id="KW-1185">Reference proteome</keyword>
<accession>A0ABR4L822</accession>
<evidence type="ECO:0000313" key="8">
    <source>
        <dbReference type="Proteomes" id="UP001610432"/>
    </source>
</evidence>
<sequence>MAKLPTCLDQISRAHSVLTGMLVRLAECMGLHRDPTEFGFTPTECQTRRLIWYQICYLDLKTSEIQGPRQFIHYDGYTTQLPLDITCSQTSPGWNDMIFSMIRFECQEMQRRCLTYRNRLDRRRMSLTKALSKIEAFRISMDGKYSPYINTSSPSPMQKMAGLLLKLWVSLLYLTPLHRYMNSVTYRVPDRLRQIVLIKGTEALEAAVELESSEELQQWAWYSPAYQQYHTAFLLLVEMFNFPLRREANRIWRCLDFIFAEPLANIPPLKTVAVNPTVDEIIEHRAVKARYLLTLISERMRAYHQAKRSKLPSHFKESMIVITPQKAGDASDARLPLNYAHGEPEVPGQTQQAVHAPQEPEPIYATTEPSHPTNPAFAANSSTSLHTYPRIVENASNMWHTSSGNSSPWIQASYPDVEGEGSTYLHPNYQHQYRDTTSTTSNASVPPSHSDTGDIDVDPQLLEIDWNLWDTIFPPQANDGNLDISDGYAWEPYVPYGYNTSERSF</sequence>
<feature type="region of interest" description="Disordered" evidence="5">
    <location>
        <begin position="434"/>
        <end position="455"/>
    </location>
</feature>
<evidence type="ECO:0000256" key="3">
    <source>
        <dbReference type="ARBA" id="ARBA00023163"/>
    </source>
</evidence>
<organism evidence="7 8">
    <name type="scientific">Aspergillus lucknowensis</name>
    <dbReference type="NCBI Taxonomy" id="176173"/>
    <lineage>
        <taxon>Eukaryota</taxon>
        <taxon>Fungi</taxon>
        <taxon>Dikarya</taxon>
        <taxon>Ascomycota</taxon>
        <taxon>Pezizomycotina</taxon>
        <taxon>Eurotiomycetes</taxon>
        <taxon>Eurotiomycetidae</taxon>
        <taxon>Eurotiales</taxon>
        <taxon>Aspergillaceae</taxon>
        <taxon>Aspergillus</taxon>
        <taxon>Aspergillus subgen. Nidulantes</taxon>
    </lineage>
</organism>
<gene>
    <name evidence="7" type="ORF">BJX67DRAFT_368201</name>
</gene>
<feature type="compositionally biased region" description="Polar residues" evidence="5">
    <location>
        <begin position="434"/>
        <end position="450"/>
    </location>
</feature>
<reference evidence="7 8" key="1">
    <citation type="submission" date="2024-07" db="EMBL/GenBank/DDBJ databases">
        <title>Section-level genome sequencing and comparative genomics of Aspergillus sections Usti and Cavernicolus.</title>
        <authorList>
            <consortium name="Lawrence Berkeley National Laboratory"/>
            <person name="Nybo J.L."/>
            <person name="Vesth T.C."/>
            <person name="Theobald S."/>
            <person name="Frisvad J.C."/>
            <person name="Larsen T.O."/>
            <person name="Kjaerboelling I."/>
            <person name="Rothschild-Mancinelli K."/>
            <person name="Lyhne E.K."/>
            <person name="Kogle M.E."/>
            <person name="Barry K."/>
            <person name="Clum A."/>
            <person name="Na H."/>
            <person name="Ledsgaard L."/>
            <person name="Lin J."/>
            <person name="Lipzen A."/>
            <person name="Kuo A."/>
            <person name="Riley R."/>
            <person name="Mondo S."/>
            <person name="Labutti K."/>
            <person name="Haridas S."/>
            <person name="Pangalinan J."/>
            <person name="Salamov A.A."/>
            <person name="Simmons B.A."/>
            <person name="Magnuson J.K."/>
            <person name="Chen J."/>
            <person name="Drula E."/>
            <person name="Henrissat B."/>
            <person name="Wiebenga A."/>
            <person name="Lubbers R.J."/>
            <person name="Gomes A.C."/>
            <person name="Macurrencykelacurrency M.R."/>
            <person name="Stajich J."/>
            <person name="Grigoriev I.V."/>
            <person name="Mortensen U.H."/>
            <person name="De Vries R.P."/>
            <person name="Baker S.E."/>
            <person name="Andersen M.R."/>
        </authorList>
    </citation>
    <scope>NUCLEOTIDE SEQUENCE [LARGE SCALE GENOMIC DNA]</scope>
    <source>
        <strain evidence="7 8">CBS 449.75</strain>
    </source>
</reference>
<dbReference type="EMBL" id="JBFXLQ010000089">
    <property type="protein sequence ID" value="KAL2860690.1"/>
    <property type="molecule type" value="Genomic_DNA"/>
</dbReference>
<keyword evidence="3" id="KW-0804">Transcription</keyword>
<dbReference type="RefSeq" id="XP_070880584.1">
    <property type="nucleotide sequence ID" value="XM_071030612.1"/>
</dbReference>